<proteinExistence type="predicted"/>
<accession>A0ABX9LH96</accession>
<organism evidence="1 2">
    <name type="scientific">Microbispora triticiradicis</name>
    <dbReference type="NCBI Taxonomy" id="2200763"/>
    <lineage>
        <taxon>Bacteria</taxon>
        <taxon>Bacillati</taxon>
        <taxon>Actinomycetota</taxon>
        <taxon>Actinomycetes</taxon>
        <taxon>Streptosporangiales</taxon>
        <taxon>Streptosporangiaceae</taxon>
        <taxon>Microbispora</taxon>
    </lineage>
</organism>
<evidence type="ECO:0008006" key="3">
    <source>
        <dbReference type="Google" id="ProtNLM"/>
    </source>
</evidence>
<gene>
    <name evidence="1" type="ORF">DI270_020005</name>
</gene>
<reference evidence="1 2" key="1">
    <citation type="submission" date="2018-08" db="EMBL/GenBank/DDBJ databases">
        <title>Microbispora. triticiradicis sp. nov., a novel actinomycete isolated from the root of wheat (Triticum aestivum L.)).</title>
        <authorList>
            <person name="Han C."/>
        </authorList>
    </citation>
    <scope>NUCLEOTIDE SEQUENCE [LARGE SCALE GENOMIC DNA]</scope>
    <source>
        <strain evidence="1 2">NEAU-HRDPA2-9</strain>
    </source>
</reference>
<keyword evidence="2" id="KW-1185">Reference proteome</keyword>
<evidence type="ECO:0000313" key="2">
    <source>
        <dbReference type="Proteomes" id="UP000262538"/>
    </source>
</evidence>
<dbReference type="EMBL" id="QFZU02000085">
    <property type="protein sequence ID" value="RGA03274.1"/>
    <property type="molecule type" value="Genomic_DNA"/>
</dbReference>
<comment type="caution">
    <text evidence="1">The sequence shown here is derived from an EMBL/GenBank/DDBJ whole genome shotgun (WGS) entry which is preliminary data.</text>
</comment>
<sequence>MAAMSAAAPAPASAAAVRIEVVPAYSETVLEPWDPVTCPTNMVLTGRSHHGDEEALTTYTCSFVLINGEQARVYLSEWSARQKESRADFSAPDHRAVAARWHEGDENGYTRYRTATMYWRGQQVLLANGEVSDPYRESNHDWQAPANTVMTGRKHTGDENGTSYYRFATVTVAG</sequence>
<protein>
    <recommendedName>
        <fullName evidence="3">DUF3558 domain-containing protein</fullName>
    </recommendedName>
</protein>
<dbReference type="Proteomes" id="UP000262538">
    <property type="component" value="Unassembled WGS sequence"/>
</dbReference>
<evidence type="ECO:0000313" key="1">
    <source>
        <dbReference type="EMBL" id="RGA03274.1"/>
    </source>
</evidence>
<name>A0ABX9LH96_9ACTN</name>